<accession>A0AAD8F967</accession>
<reference evidence="2" key="1">
    <citation type="journal article" date="2023" name="PLoS Negl. Trop. Dis.">
        <title>A genome sequence for Biomphalaria pfeifferi, the major vector snail for the human-infecting parasite Schistosoma mansoni.</title>
        <authorList>
            <person name="Bu L."/>
            <person name="Lu L."/>
            <person name="Laidemitt M.R."/>
            <person name="Zhang S.M."/>
            <person name="Mutuku M."/>
            <person name="Mkoji G."/>
            <person name="Steinauer M."/>
            <person name="Loker E.S."/>
        </authorList>
    </citation>
    <scope>NUCLEOTIDE SEQUENCE</scope>
    <source>
        <strain evidence="2">KasaAsao</strain>
    </source>
</reference>
<keyword evidence="3" id="KW-1185">Reference proteome</keyword>
<reference evidence="2" key="2">
    <citation type="submission" date="2023-04" db="EMBL/GenBank/DDBJ databases">
        <authorList>
            <person name="Bu L."/>
            <person name="Lu L."/>
            <person name="Laidemitt M.R."/>
            <person name="Zhang S.M."/>
            <person name="Mutuku M."/>
            <person name="Mkoji G."/>
            <person name="Steinauer M."/>
            <person name="Loker E.S."/>
        </authorList>
    </citation>
    <scope>NUCLEOTIDE SEQUENCE</scope>
    <source>
        <strain evidence="2">KasaAsao</strain>
        <tissue evidence="2">Whole Snail</tissue>
    </source>
</reference>
<protein>
    <submittedName>
        <fullName evidence="2">P2Y purinoceptor 2</fullName>
    </submittedName>
</protein>
<keyword evidence="1" id="KW-1133">Transmembrane helix</keyword>
<evidence type="ECO:0000313" key="2">
    <source>
        <dbReference type="EMBL" id="KAK0056327.1"/>
    </source>
</evidence>
<dbReference type="AlphaFoldDB" id="A0AAD8F967"/>
<name>A0AAD8F967_BIOPF</name>
<organism evidence="2 3">
    <name type="scientific">Biomphalaria pfeifferi</name>
    <name type="common">Bloodfluke planorb</name>
    <name type="synonym">Freshwater snail</name>
    <dbReference type="NCBI Taxonomy" id="112525"/>
    <lineage>
        <taxon>Eukaryota</taxon>
        <taxon>Metazoa</taxon>
        <taxon>Spiralia</taxon>
        <taxon>Lophotrochozoa</taxon>
        <taxon>Mollusca</taxon>
        <taxon>Gastropoda</taxon>
        <taxon>Heterobranchia</taxon>
        <taxon>Euthyneura</taxon>
        <taxon>Panpulmonata</taxon>
        <taxon>Hygrophila</taxon>
        <taxon>Lymnaeoidea</taxon>
        <taxon>Planorbidae</taxon>
        <taxon>Biomphalaria</taxon>
    </lineage>
</organism>
<evidence type="ECO:0000256" key="1">
    <source>
        <dbReference type="SAM" id="Phobius"/>
    </source>
</evidence>
<gene>
    <name evidence="2" type="ORF">Bpfe_014107</name>
</gene>
<evidence type="ECO:0000313" key="3">
    <source>
        <dbReference type="Proteomes" id="UP001233172"/>
    </source>
</evidence>
<keyword evidence="1" id="KW-0472">Membrane</keyword>
<dbReference type="EMBL" id="JASAOG010000062">
    <property type="protein sequence ID" value="KAK0056327.1"/>
    <property type="molecule type" value="Genomic_DNA"/>
</dbReference>
<sequence>MSQHVLLVGATHLSTPSGDDCTSLFSLPSPTFSNDYTENNSTVTVLRYSKLCVSLRLYNDIAFGVVAAAACQACIFICAVLMFKALRQSVELKNSRHLHVEAKTRINGLSKREKDVKVAACLEIPELAENSPADLGLNIDKATHFLADCLGFITIDHDQTPAS</sequence>
<keyword evidence="1" id="KW-0812">Transmembrane</keyword>
<dbReference type="Proteomes" id="UP001233172">
    <property type="component" value="Unassembled WGS sequence"/>
</dbReference>
<comment type="caution">
    <text evidence="2">The sequence shown here is derived from an EMBL/GenBank/DDBJ whole genome shotgun (WGS) entry which is preliminary data.</text>
</comment>
<feature type="transmembrane region" description="Helical" evidence="1">
    <location>
        <begin position="61"/>
        <end position="83"/>
    </location>
</feature>
<proteinExistence type="predicted"/>